<sequence>NGTQISRVICLPLIGDAGYTNEKTICTINAKSSPIQIVHNAFIINKSAYRRSRLIIFNFVCRFDYGRNNNNANFYPTQFFHLEIKIFDN</sequence>
<evidence type="ECO:0000313" key="2">
    <source>
        <dbReference type="WBParaSite" id="nRc.2.0.1.t12992-RA"/>
    </source>
</evidence>
<proteinExistence type="predicted"/>
<evidence type="ECO:0000313" key="1">
    <source>
        <dbReference type="Proteomes" id="UP000887565"/>
    </source>
</evidence>
<keyword evidence="1" id="KW-1185">Reference proteome</keyword>
<dbReference type="WBParaSite" id="nRc.2.0.1.t12992-RA">
    <property type="protein sequence ID" value="nRc.2.0.1.t12992-RA"/>
    <property type="gene ID" value="nRc.2.0.1.g12992"/>
</dbReference>
<reference evidence="2" key="1">
    <citation type="submission" date="2022-11" db="UniProtKB">
        <authorList>
            <consortium name="WormBaseParasite"/>
        </authorList>
    </citation>
    <scope>IDENTIFICATION</scope>
</reference>
<accession>A0A915IHZ1</accession>
<dbReference type="Proteomes" id="UP000887565">
    <property type="component" value="Unplaced"/>
</dbReference>
<protein>
    <submittedName>
        <fullName evidence="2">Uncharacterized protein</fullName>
    </submittedName>
</protein>
<dbReference type="AlphaFoldDB" id="A0A915IHZ1"/>
<organism evidence="1 2">
    <name type="scientific">Romanomermis culicivorax</name>
    <name type="common">Nematode worm</name>
    <dbReference type="NCBI Taxonomy" id="13658"/>
    <lineage>
        <taxon>Eukaryota</taxon>
        <taxon>Metazoa</taxon>
        <taxon>Ecdysozoa</taxon>
        <taxon>Nematoda</taxon>
        <taxon>Enoplea</taxon>
        <taxon>Dorylaimia</taxon>
        <taxon>Mermithida</taxon>
        <taxon>Mermithoidea</taxon>
        <taxon>Mermithidae</taxon>
        <taxon>Romanomermis</taxon>
    </lineage>
</organism>
<name>A0A915IHZ1_ROMCU</name>